<gene>
    <name evidence="4" type="ORF">SJAV_15120</name>
</gene>
<feature type="domain" description="Single-stranded DNA binding protein Ssb-like OB fold" evidence="3">
    <location>
        <begin position="9"/>
        <end position="88"/>
    </location>
</feature>
<keyword evidence="1" id="KW-0238">DNA-binding</keyword>
<dbReference type="GO" id="GO:0000724">
    <property type="term" value="P:double-strand break repair via homologous recombination"/>
    <property type="evidence" value="ECO:0007669"/>
    <property type="project" value="TreeGrafter"/>
</dbReference>
<dbReference type="SUPFAM" id="SSF50249">
    <property type="entry name" value="Nucleic acid-binding proteins"/>
    <property type="match status" value="1"/>
</dbReference>
<sequence length="145" mass="15872">MGEEKINNLKPGMENVNVVVRVLEASEAKVIQTKNGARTISEAIVGDDTGRIKLTLWGKLAGSIKEGMVVKIDNAWTTAYKGKVQLNAGSKSQISEVNDNSFPQADQIPENTPSAGEYKRPFRGGRRQGRGGRRPRFEEEGGEEE</sequence>
<feature type="compositionally biased region" description="Polar residues" evidence="2">
    <location>
        <begin position="91"/>
        <end position="114"/>
    </location>
</feature>
<dbReference type="GO" id="GO:0003677">
    <property type="term" value="F:DNA binding"/>
    <property type="evidence" value="ECO:0007669"/>
    <property type="project" value="UniProtKB-KW"/>
</dbReference>
<dbReference type="CDD" id="cd04491">
    <property type="entry name" value="SoSSB_OBF"/>
    <property type="match status" value="1"/>
</dbReference>
<evidence type="ECO:0000256" key="2">
    <source>
        <dbReference type="SAM" id="MobiDB-lite"/>
    </source>
</evidence>
<accession>A0AAT9GRW8</accession>
<dbReference type="KEGG" id="sjv:SJAV_15120"/>
<reference evidence="4" key="1">
    <citation type="submission" date="2024-03" db="EMBL/GenBank/DDBJ databases">
        <title>Complete genome sequence of Sulfurisphaera javensis strain KD-1.</title>
        <authorList>
            <person name="Sakai H."/>
            <person name="Nur N."/>
            <person name="Suwanto A."/>
            <person name="Kurosawa N."/>
        </authorList>
    </citation>
    <scope>NUCLEOTIDE SEQUENCE</scope>
    <source>
        <strain evidence="4">KD-1</strain>
    </source>
</reference>
<organism evidence="4">
    <name type="scientific">Sulfurisphaera javensis</name>
    <dbReference type="NCBI Taxonomy" id="2049879"/>
    <lineage>
        <taxon>Archaea</taxon>
        <taxon>Thermoproteota</taxon>
        <taxon>Thermoprotei</taxon>
        <taxon>Sulfolobales</taxon>
        <taxon>Sulfolobaceae</taxon>
        <taxon>Sulfurisphaera</taxon>
    </lineage>
</organism>
<dbReference type="Pfam" id="PF21473">
    <property type="entry name" value="OB_Ssb-like"/>
    <property type="match status" value="1"/>
</dbReference>
<protein>
    <submittedName>
        <fullName evidence="4">OB-fold nucleic acid binding domain-containing protein</fullName>
    </submittedName>
</protein>
<dbReference type="AlphaFoldDB" id="A0AAT9GRW8"/>
<dbReference type="NCBIfam" id="NF005051">
    <property type="entry name" value="PRK06461.1-5"/>
    <property type="match status" value="1"/>
</dbReference>
<dbReference type="PANTHER" id="PTHR13356">
    <property type="entry name" value="OB FOLD NUCLEIC ACID BINDING PROTEIN-RELATED"/>
    <property type="match status" value="1"/>
</dbReference>
<dbReference type="Gene3D" id="2.40.50.140">
    <property type="entry name" value="Nucleic acid-binding proteins"/>
    <property type="match status" value="1"/>
</dbReference>
<name>A0AAT9GRW8_9CREN</name>
<proteinExistence type="predicted"/>
<dbReference type="PANTHER" id="PTHR13356:SF0">
    <property type="entry name" value="SOSS COMPLEX SUBUNIT B HOMOLOG"/>
    <property type="match status" value="1"/>
</dbReference>
<dbReference type="RefSeq" id="WP_369609151.1">
    <property type="nucleotide sequence ID" value="NZ_AP031322.1"/>
</dbReference>
<dbReference type="GeneID" id="92354470"/>
<dbReference type="NCBIfam" id="NF005050">
    <property type="entry name" value="PRK06461.1-4"/>
    <property type="match status" value="1"/>
</dbReference>
<dbReference type="InterPro" id="IPR012340">
    <property type="entry name" value="NA-bd_OB-fold"/>
</dbReference>
<feature type="region of interest" description="Disordered" evidence="2">
    <location>
        <begin position="91"/>
        <end position="145"/>
    </location>
</feature>
<feature type="compositionally biased region" description="Basic residues" evidence="2">
    <location>
        <begin position="121"/>
        <end position="134"/>
    </location>
</feature>
<dbReference type="EMBL" id="AP031322">
    <property type="protein sequence ID" value="BFH73568.1"/>
    <property type="molecule type" value="Genomic_DNA"/>
</dbReference>
<evidence type="ECO:0000259" key="3">
    <source>
        <dbReference type="Pfam" id="PF21473"/>
    </source>
</evidence>
<evidence type="ECO:0000313" key="4">
    <source>
        <dbReference type="EMBL" id="BFH73568.1"/>
    </source>
</evidence>
<dbReference type="InterPro" id="IPR048970">
    <property type="entry name" value="OB_Ssb-like"/>
</dbReference>
<evidence type="ECO:0000256" key="1">
    <source>
        <dbReference type="ARBA" id="ARBA00023125"/>
    </source>
</evidence>
<dbReference type="GO" id="GO:0010212">
    <property type="term" value="P:response to ionizing radiation"/>
    <property type="evidence" value="ECO:0007669"/>
    <property type="project" value="TreeGrafter"/>
</dbReference>
<dbReference type="InterPro" id="IPR051231">
    <property type="entry name" value="SOSS-B"/>
</dbReference>